<organism evidence="2">
    <name type="scientific">Solibacter usitatus (strain Ellin6076)</name>
    <dbReference type="NCBI Taxonomy" id="234267"/>
    <lineage>
        <taxon>Bacteria</taxon>
        <taxon>Pseudomonadati</taxon>
        <taxon>Acidobacteriota</taxon>
        <taxon>Terriglobia</taxon>
        <taxon>Bryobacterales</taxon>
        <taxon>Solibacteraceae</taxon>
        <taxon>Candidatus Solibacter</taxon>
    </lineage>
</organism>
<dbReference type="InParanoid" id="Q01Q95"/>
<dbReference type="HOGENOM" id="CLU_1776227_0_0_0"/>
<dbReference type="KEGG" id="sus:Acid_7264"/>
<dbReference type="AlphaFoldDB" id="Q01Q95"/>
<protein>
    <submittedName>
        <fullName evidence="2">Uncharacterized protein</fullName>
    </submittedName>
</protein>
<dbReference type="EMBL" id="CP000473">
    <property type="protein sequence ID" value="ABJ88175.1"/>
    <property type="molecule type" value="Genomic_DNA"/>
</dbReference>
<sequence length="146" mass="16746">MKCGQCGGKLRRVHRTFFERFSYMAIYECQKCEREELVPRRYRYHLGPASRCPVCGTYRVVRLKQPDKIDRKHGGFLNLVERVLGKGKLFHCRWCRLQYFDRRPLSSDLKPKSSPAAPPPAPAPVAIPDLESTGEPTVEQTADPAK</sequence>
<proteinExistence type="predicted"/>
<gene>
    <name evidence="2" type="ordered locus">Acid_7264</name>
</gene>
<name>Q01Q95_SOLUE</name>
<dbReference type="eggNOG" id="COG0068">
    <property type="taxonomic scope" value="Bacteria"/>
</dbReference>
<reference evidence="2" key="1">
    <citation type="submission" date="2006-10" db="EMBL/GenBank/DDBJ databases">
        <title>Complete sequence of Solibacter usitatus Ellin6076.</title>
        <authorList>
            <consortium name="US DOE Joint Genome Institute"/>
            <person name="Copeland A."/>
            <person name="Lucas S."/>
            <person name="Lapidus A."/>
            <person name="Barry K."/>
            <person name="Detter J.C."/>
            <person name="Glavina del Rio T."/>
            <person name="Hammon N."/>
            <person name="Israni S."/>
            <person name="Dalin E."/>
            <person name="Tice H."/>
            <person name="Pitluck S."/>
            <person name="Thompson L.S."/>
            <person name="Brettin T."/>
            <person name="Bruce D."/>
            <person name="Han C."/>
            <person name="Tapia R."/>
            <person name="Gilna P."/>
            <person name="Schmutz J."/>
            <person name="Larimer F."/>
            <person name="Land M."/>
            <person name="Hauser L."/>
            <person name="Kyrpides N."/>
            <person name="Mikhailova N."/>
            <person name="Janssen P.H."/>
            <person name="Kuske C.R."/>
            <person name="Richardson P."/>
        </authorList>
    </citation>
    <scope>NUCLEOTIDE SEQUENCE</scope>
    <source>
        <strain evidence="2">Ellin6076</strain>
    </source>
</reference>
<feature type="region of interest" description="Disordered" evidence="1">
    <location>
        <begin position="107"/>
        <end position="146"/>
    </location>
</feature>
<accession>Q01Q95</accession>
<dbReference type="STRING" id="234267.Acid_7264"/>
<evidence type="ECO:0000256" key="1">
    <source>
        <dbReference type="SAM" id="MobiDB-lite"/>
    </source>
</evidence>
<feature type="compositionally biased region" description="Pro residues" evidence="1">
    <location>
        <begin position="116"/>
        <end position="125"/>
    </location>
</feature>
<evidence type="ECO:0000313" key="2">
    <source>
        <dbReference type="EMBL" id="ABJ88175.1"/>
    </source>
</evidence>